<feature type="region of interest" description="Disordered" evidence="1">
    <location>
        <begin position="88"/>
        <end position="111"/>
    </location>
</feature>
<evidence type="ECO:0000313" key="3">
    <source>
        <dbReference type="Proteomes" id="UP000230750"/>
    </source>
</evidence>
<evidence type="ECO:0000313" key="2">
    <source>
        <dbReference type="EMBL" id="PIK58848.1"/>
    </source>
</evidence>
<reference evidence="2 3" key="1">
    <citation type="journal article" date="2017" name="PLoS Biol.">
        <title>The sea cucumber genome provides insights into morphological evolution and visceral regeneration.</title>
        <authorList>
            <person name="Zhang X."/>
            <person name="Sun L."/>
            <person name="Yuan J."/>
            <person name="Sun Y."/>
            <person name="Gao Y."/>
            <person name="Zhang L."/>
            <person name="Li S."/>
            <person name="Dai H."/>
            <person name="Hamel J.F."/>
            <person name="Liu C."/>
            <person name="Yu Y."/>
            <person name="Liu S."/>
            <person name="Lin W."/>
            <person name="Guo K."/>
            <person name="Jin S."/>
            <person name="Xu P."/>
            <person name="Storey K.B."/>
            <person name="Huan P."/>
            <person name="Zhang T."/>
            <person name="Zhou Y."/>
            <person name="Zhang J."/>
            <person name="Lin C."/>
            <person name="Li X."/>
            <person name="Xing L."/>
            <person name="Huo D."/>
            <person name="Sun M."/>
            <person name="Wang L."/>
            <person name="Mercier A."/>
            <person name="Li F."/>
            <person name="Yang H."/>
            <person name="Xiang J."/>
        </authorList>
    </citation>
    <scope>NUCLEOTIDE SEQUENCE [LARGE SCALE GENOMIC DNA]</scope>
    <source>
        <strain evidence="2">Shaxun</strain>
        <tissue evidence="2">Muscle</tissue>
    </source>
</reference>
<sequence length="111" mass="12621">MTYESMRGQTTSVRKMQRYINARGPSTNRDTAKRSNETDPMYADMDKQGANAVRQDVRRVRSMEDLLGSNHGNGSSKQENLFMDEEATHNVDHPTPPQATVMSLIPQDTYR</sequence>
<dbReference type="AlphaFoldDB" id="A0A2G8LF08"/>
<proteinExistence type="predicted"/>
<comment type="caution">
    <text evidence="2">The sequence shown here is derived from an EMBL/GenBank/DDBJ whole genome shotgun (WGS) entry which is preliminary data.</text>
</comment>
<dbReference type="EMBL" id="MRZV01000099">
    <property type="protein sequence ID" value="PIK58848.1"/>
    <property type="molecule type" value="Genomic_DNA"/>
</dbReference>
<gene>
    <name evidence="2" type="ORF">BSL78_04160</name>
</gene>
<name>A0A2G8LF08_STIJA</name>
<dbReference type="Proteomes" id="UP000230750">
    <property type="component" value="Unassembled WGS sequence"/>
</dbReference>
<protein>
    <submittedName>
        <fullName evidence="2">Uncharacterized protein</fullName>
    </submittedName>
</protein>
<organism evidence="2 3">
    <name type="scientific">Stichopus japonicus</name>
    <name type="common">Sea cucumber</name>
    <dbReference type="NCBI Taxonomy" id="307972"/>
    <lineage>
        <taxon>Eukaryota</taxon>
        <taxon>Metazoa</taxon>
        <taxon>Echinodermata</taxon>
        <taxon>Eleutherozoa</taxon>
        <taxon>Echinozoa</taxon>
        <taxon>Holothuroidea</taxon>
        <taxon>Aspidochirotacea</taxon>
        <taxon>Aspidochirotida</taxon>
        <taxon>Stichopodidae</taxon>
        <taxon>Apostichopus</taxon>
    </lineage>
</organism>
<keyword evidence="3" id="KW-1185">Reference proteome</keyword>
<feature type="region of interest" description="Disordered" evidence="1">
    <location>
        <begin position="1"/>
        <end position="55"/>
    </location>
</feature>
<accession>A0A2G8LF08</accession>
<evidence type="ECO:0000256" key="1">
    <source>
        <dbReference type="SAM" id="MobiDB-lite"/>
    </source>
</evidence>